<dbReference type="EMBL" id="MN739305">
    <property type="protein sequence ID" value="QHS97835.1"/>
    <property type="molecule type" value="Genomic_DNA"/>
</dbReference>
<dbReference type="AlphaFoldDB" id="A0A6C0BZK1"/>
<protein>
    <recommendedName>
        <fullName evidence="2">LicD/FKTN/FKRP nucleotidyltransferase domain-containing protein</fullName>
    </recommendedName>
</protein>
<proteinExistence type="predicted"/>
<feature type="transmembrane region" description="Helical" evidence="1">
    <location>
        <begin position="12"/>
        <end position="35"/>
    </location>
</feature>
<evidence type="ECO:0000256" key="1">
    <source>
        <dbReference type="SAM" id="Phobius"/>
    </source>
</evidence>
<reference evidence="3" key="1">
    <citation type="journal article" date="2020" name="Nature">
        <title>Giant virus diversity and host interactions through global metagenomics.</title>
        <authorList>
            <person name="Schulz F."/>
            <person name="Roux S."/>
            <person name="Paez-Espino D."/>
            <person name="Jungbluth S."/>
            <person name="Walsh D.A."/>
            <person name="Denef V.J."/>
            <person name="McMahon K.D."/>
            <person name="Konstantinidis K.T."/>
            <person name="Eloe-Fadrosh E.A."/>
            <person name="Kyrpides N.C."/>
            <person name="Woyke T."/>
        </authorList>
    </citation>
    <scope>NUCLEOTIDE SEQUENCE</scope>
    <source>
        <strain evidence="3">GVMAG-M-3300020182-33</strain>
    </source>
</reference>
<keyword evidence="1" id="KW-1133">Transmembrane helix</keyword>
<dbReference type="PANTHER" id="PTHR43404:SF1">
    <property type="entry name" value="MNN4P"/>
    <property type="match status" value="1"/>
</dbReference>
<organism evidence="3">
    <name type="scientific">viral metagenome</name>
    <dbReference type="NCBI Taxonomy" id="1070528"/>
    <lineage>
        <taxon>unclassified sequences</taxon>
        <taxon>metagenomes</taxon>
        <taxon>organismal metagenomes</taxon>
    </lineage>
</organism>
<dbReference type="GO" id="GO:0009100">
    <property type="term" value="P:glycoprotein metabolic process"/>
    <property type="evidence" value="ECO:0007669"/>
    <property type="project" value="UniProtKB-ARBA"/>
</dbReference>
<accession>A0A6C0BZK1</accession>
<name>A0A6C0BZK1_9ZZZZ</name>
<dbReference type="InterPro" id="IPR052942">
    <property type="entry name" value="LPS_cholinephosphotransferase"/>
</dbReference>
<dbReference type="Pfam" id="PF04991">
    <property type="entry name" value="LicD"/>
    <property type="match status" value="1"/>
</dbReference>
<evidence type="ECO:0000313" key="3">
    <source>
        <dbReference type="EMBL" id="QHS97835.1"/>
    </source>
</evidence>
<dbReference type="PANTHER" id="PTHR43404">
    <property type="entry name" value="LIPOPOLYSACCHARIDE CHOLINEPHOSPHOTRANSFERASE LICD"/>
    <property type="match status" value="1"/>
</dbReference>
<keyword evidence="1" id="KW-0472">Membrane</keyword>
<sequence length="299" mass="34919">MSTRNKVHVMTALAKTLLLLLSLAVVVIATLISVFDKHQELLGCRYLFRASKHPFVYASNIALSSRLSPTDIENLKIGQSRMTEMLRVLDSICIKNNVEYFAIGGTLLGAIAYKGWIPWDGDVDVEILKSDWSKLEGILQTELPGNMWLQTEKTDRHYRSWLPKFVMGKIRDLDSCYHNCQDGRRYHNGFMIDLNLYYFNSKDQLVIPDNNRVNYMYKHDVYPLRRVQFDNIWVNAPRNSEKYLERNYNSNFSEMLPRVMRYPHEGVLDPHNPCPHHRELYPQIYKKSGKRVKSPQTTS</sequence>
<evidence type="ECO:0000259" key="2">
    <source>
        <dbReference type="Pfam" id="PF04991"/>
    </source>
</evidence>
<keyword evidence="1" id="KW-0812">Transmembrane</keyword>
<feature type="domain" description="LicD/FKTN/FKRP nucleotidyltransferase" evidence="2">
    <location>
        <begin position="93"/>
        <end position="194"/>
    </location>
</feature>
<dbReference type="InterPro" id="IPR007074">
    <property type="entry name" value="LicD/FKTN/FKRP_NTP_transf"/>
</dbReference>